<feature type="domain" description="Major facilitator superfamily (MFS) profile" evidence="9">
    <location>
        <begin position="1"/>
        <end position="484"/>
    </location>
</feature>
<keyword evidence="2" id="KW-0813">Transport</keyword>
<feature type="transmembrane region" description="Helical" evidence="8">
    <location>
        <begin position="456"/>
        <end position="478"/>
    </location>
</feature>
<feature type="transmembrane region" description="Helical" evidence="8">
    <location>
        <begin position="381"/>
        <end position="404"/>
    </location>
</feature>
<feature type="transmembrane region" description="Helical" evidence="8">
    <location>
        <begin position="25"/>
        <end position="44"/>
    </location>
</feature>
<keyword evidence="4 8" id="KW-1133">Transmembrane helix</keyword>
<dbReference type="Gene3D" id="1.20.1250.20">
    <property type="entry name" value="MFS general substrate transporter like domains"/>
    <property type="match status" value="1"/>
</dbReference>
<dbReference type="InterPro" id="IPR036259">
    <property type="entry name" value="MFS_trans_sf"/>
</dbReference>
<feature type="transmembrane region" description="Helical" evidence="8">
    <location>
        <begin position="350"/>
        <end position="369"/>
    </location>
</feature>
<feature type="transmembrane region" description="Helical" evidence="8">
    <location>
        <begin position="187"/>
        <end position="208"/>
    </location>
</feature>
<dbReference type="Gene3D" id="1.20.1720.10">
    <property type="entry name" value="Multidrug resistance protein D"/>
    <property type="match status" value="1"/>
</dbReference>
<gene>
    <name evidence="10" type="ORF">NKR23_g7790</name>
</gene>
<proteinExistence type="predicted"/>
<accession>A0AA38VMB6</accession>
<evidence type="ECO:0000256" key="2">
    <source>
        <dbReference type="ARBA" id="ARBA00022448"/>
    </source>
</evidence>
<evidence type="ECO:0000256" key="6">
    <source>
        <dbReference type="ARBA" id="ARBA00023180"/>
    </source>
</evidence>
<protein>
    <submittedName>
        <fullName evidence="10">Major facilitator superfamily transporter</fullName>
    </submittedName>
</protein>
<feature type="transmembrane region" description="Helical" evidence="8">
    <location>
        <begin position="114"/>
        <end position="134"/>
    </location>
</feature>
<feature type="region of interest" description="Disordered" evidence="7">
    <location>
        <begin position="495"/>
        <end position="530"/>
    </location>
</feature>
<feature type="transmembrane region" description="Helical" evidence="8">
    <location>
        <begin position="319"/>
        <end position="338"/>
    </location>
</feature>
<feature type="transmembrane region" description="Helical" evidence="8">
    <location>
        <begin position="254"/>
        <end position="274"/>
    </location>
</feature>
<evidence type="ECO:0000313" key="11">
    <source>
        <dbReference type="Proteomes" id="UP001174694"/>
    </source>
</evidence>
<evidence type="ECO:0000256" key="7">
    <source>
        <dbReference type="SAM" id="MobiDB-lite"/>
    </source>
</evidence>
<evidence type="ECO:0000259" key="9">
    <source>
        <dbReference type="PROSITE" id="PS50850"/>
    </source>
</evidence>
<feature type="transmembrane region" description="Helical" evidence="8">
    <location>
        <begin position="294"/>
        <end position="312"/>
    </location>
</feature>
<evidence type="ECO:0000256" key="8">
    <source>
        <dbReference type="SAM" id="Phobius"/>
    </source>
</evidence>
<dbReference type="GO" id="GO:0005886">
    <property type="term" value="C:plasma membrane"/>
    <property type="evidence" value="ECO:0007669"/>
    <property type="project" value="TreeGrafter"/>
</dbReference>
<dbReference type="Proteomes" id="UP001174694">
    <property type="component" value="Unassembled WGS sequence"/>
</dbReference>
<feature type="transmembrane region" description="Helical" evidence="8">
    <location>
        <begin position="214"/>
        <end position="233"/>
    </location>
</feature>
<evidence type="ECO:0000256" key="3">
    <source>
        <dbReference type="ARBA" id="ARBA00022692"/>
    </source>
</evidence>
<feature type="compositionally biased region" description="Basic and acidic residues" evidence="7">
    <location>
        <begin position="495"/>
        <end position="504"/>
    </location>
</feature>
<keyword evidence="11" id="KW-1185">Reference proteome</keyword>
<dbReference type="GO" id="GO:0022857">
    <property type="term" value="F:transmembrane transporter activity"/>
    <property type="evidence" value="ECO:0007669"/>
    <property type="project" value="InterPro"/>
</dbReference>
<dbReference type="PANTHER" id="PTHR23501:SF187">
    <property type="entry name" value="MAJOR FACILITATOR SUPERFAMILY (MFS) PROFILE DOMAIN-CONTAINING PROTEIN"/>
    <property type="match status" value="1"/>
</dbReference>
<dbReference type="EMBL" id="JANBVO010000025">
    <property type="protein sequence ID" value="KAJ9141732.1"/>
    <property type="molecule type" value="Genomic_DNA"/>
</dbReference>
<dbReference type="SUPFAM" id="SSF103473">
    <property type="entry name" value="MFS general substrate transporter"/>
    <property type="match status" value="1"/>
</dbReference>
<comment type="caution">
    <text evidence="10">The sequence shown here is derived from an EMBL/GenBank/DDBJ whole genome shotgun (WGS) entry which is preliminary data.</text>
</comment>
<dbReference type="AlphaFoldDB" id="A0AA38VMB6"/>
<keyword evidence="6" id="KW-0325">Glycoprotein</keyword>
<dbReference type="Pfam" id="PF07690">
    <property type="entry name" value="MFS_1"/>
    <property type="match status" value="1"/>
</dbReference>
<dbReference type="InterPro" id="IPR011701">
    <property type="entry name" value="MFS"/>
</dbReference>
<name>A0AA38VMB6_9PEZI</name>
<keyword evidence="5 8" id="KW-0472">Membrane</keyword>
<comment type="subcellular location">
    <subcellularLocation>
        <location evidence="1">Membrane</location>
        <topology evidence="1">Multi-pass membrane protein</topology>
    </subcellularLocation>
</comment>
<keyword evidence="3 8" id="KW-0812">Transmembrane</keyword>
<feature type="transmembrane region" description="Helical" evidence="8">
    <location>
        <begin position="56"/>
        <end position="75"/>
    </location>
</feature>
<dbReference type="InterPro" id="IPR020846">
    <property type="entry name" value="MFS_dom"/>
</dbReference>
<evidence type="ECO:0000256" key="4">
    <source>
        <dbReference type="ARBA" id="ARBA00022989"/>
    </source>
</evidence>
<reference evidence="10" key="1">
    <citation type="submission" date="2022-07" db="EMBL/GenBank/DDBJ databases">
        <title>Fungi with potential for degradation of polypropylene.</title>
        <authorList>
            <person name="Gostincar C."/>
        </authorList>
    </citation>
    <scope>NUCLEOTIDE SEQUENCE</scope>
    <source>
        <strain evidence="10">EXF-13308</strain>
    </source>
</reference>
<sequence length="530" mass="56737">MSAVEGTIITSALPTISAALGGGDLYIWVPNAFLLAQVAVLPLFGQASNVFGRRNLLLGAVALFTLGSALSGAASSMRMLIAARTVQGLGGGGINLLIETVVTDIVALRERGKYMALVQIGATIGATLGPFLGGLITDRSTWRWCFYLNVPIGGTAFVALFFFLRVTYERNMSLSQRFKRVDFSGNLIFIAAIAAVLIALTWGGTIYGWASFHILVPLVLGLFGVLLFTAFEWTPRLCPEPSFPRQIVSNRTSAAALGLTFIHAIVTYWTYYFLPIYFQAVKRLSPMRSGVNTLPTFAGGLGFAVLGGVMLSKVGRYKPLQLIGFISVTVTFGLFSLLDAHSSDAAWVCYQLLCAIGTGGLVGILLPAVQAPLDEKLVATATGVWSFARYFGCIWGVTIPAAVFNNECRRLASTISDVDTASALLGDRAYQHATSAFLDSIKDAALRDQVVGVFTGALRTCWLVGIAFAGVGFLLTFVEKEIHLREELNTEFGIEKEEKKKEDGATLTDAAEAGLAPKTDSIAEDEISSS</sequence>
<evidence type="ECO:0000256" key="1">
    <source>
        <dbReference type="ARBA" id="ARBA00004141"/>
    </source>
</evidence>
<dbReference type="PROSITE" id="PS50850">
    <property type="entry name" value="MFS"/>
    <property type="match status" value="1"/>
</dbReference>
<organism evidence="10 11">
    <name type="scientific">Pleurostoma richardsiae</name>
    <dbReference type="NCBI Taxonomy" id="41990"/>
    <lineage>
        <taxon>Eukaryota</taxon>
        <taxon>Fungi</taxon>
        <taxon>Dikarya</taxon>
        <taxon>Ascomycota</taxon>
        <taxon>Pezizomycotina</taxon>
        <taxon>Sordariomycetes</taxon>
        <taxon>Sordariomycetidae</taxon>
        <taxon>Calosphaeriales</taxon>
        <taxon>Pleurostomataceae</taxon>
        <taxon>Pleurostoma</taxon>
    </lineage>
</organism>
<dbReference type="PANTHER" id="PTHR23501">
    <property type="entry name" value="MAJOR FACILITATOR SUPERFAMILY"/>
    <property type="match status" value="1"/>
</dbReference>
<feature type="transmembrane region" description="Helical" evidence="8">
    <location>
        <begin position="146"/>
        <end position="166"/>
    </location>
</feature>
<evidence type="ECO:0000313" key="10">
    <source>
        <dbReference type="EMBL" id="KAJ9141732.1"/>
    </source>
</evidence>
<evidence type="ECO:0000256" key="5">
    <source>
        <dbReference type="ARBA" id="ARBA00023136"/>
    </source>
</evidence>